<dbReference type="Gene3D" id="3.40.50.300">
    <property type="entry name" value="P-loop containing nucleotide triphosphate hydrolases"/>
    <property type="match status" value="1"/>
</dbReference>
<reference evidence="15" key="1">
    <citation type="submission" date="2020-01" db="EMBL/GenBank/DDBJ databases">
        <authorList>
            <consortium name="DOE Joint Genome Institute"/>
            <person name="Haridas S."/>
            <person name="Albert R."/>
            <person name="Binder M."/>
            <person name="Bloem J."/>
            <person name="Labutti K."/>
            <person name="Salamov A."/>
            <person name="Andreopoulos B."/>
            <person name="Baker S.E."/>
            <person name="Barry K."/>
            <person name="Bills G."/>
            <person name="Bluhm B.H."/>
            <person name="Cannon C."/>
            <person name="Castanera R."/>
            <person name="Culley D.E."/>
            <person name="Daum C."/>
            <person name="Ezra D."/>
            <person name="Gonzalez J.B."/>
            <person name="Henrissat B."/>
            <person name="Kuo A."/>
            <person name="Liang C."/>
            <person name="Lipzen A."/>
            <person name="Lutzoni F."/>
            <person name="Magnuson J."/>
            <person name="Mondo S."/>
            <person name="Nolan M."/>
            <person name="Ohm R."/>
            <person name="Pangilinan J."/>
            <person name="Park H.-J."/>
            <person name="Ramirez L."/>
            <person name="Alfaro M."/>
            <person name="Sun H."/>
            <person name="Tritt A."/>
            <person name="Yoshinaga Y."/>
            <person name="Zwiers L.-H."/>
            <person name="Turgeon B.G."/>
            <person name="Goodwin S.B."/>
            <person name="Spatafora J.W."/>
            <person name="Crous P.W."/>
            <person name="Grigoriev I.V."/>
        </authorList>
    </citation>
    <scope>NUCLEOTIDE SEQUENCE</scope>
    <source>
        <strain evidence="15">CBS 342.82</strain>
    </source>
</reference>
<comment type="similarity">
    <text evidence="9">Belongs to the Clp1 family. Clp1 subfamily.</text>
</comment>
<protein>
    <recommendedName>
        <fullName evidence="4">Polynucleotide 5'-hydroxyl-kinase GRC3</fullName>
    </recommendedName>
    <alternativeName>
        <fullName evidence="3">Polynucleotide 5'-hydroxyl-kinase grc3</fullName>
    </alternativeName>
</protein>
<evidence type="ECO:0000256" key="6">
    <source>
        <dbReference type="ARBA" id="ARBA00022741"/>
    </source>
</evidence>
<keyword evidence="6 9" id="KW-0547">Nucleotide-binding</keyword>
<gene>
    <name evidence="9" type="primary">CLP1</name>
    <name evidence="15" type="ORF">K489DRAFT_381545</name>
</gene>
<dbReference type="InterPro" id="IPR032319">
    <property type="entry name" value="CLP1_P"/>
</dbReference>
<feature type="domain" description="Clp1 C-terminal" evidence="11">
    <location>
        <begin position="350"/>
        <end position="480"/>
    </location>
</feature>
<dbReference type="PANTHER" id="PTHR12755:SF6">
    <property type="entry name" value="POLYRIBONUCLEOTIDE 5'-HYDROXYL-KINASE CLP1"/>
    <property type="match status" value="1"/>
</dbReference>
<evidence type="ECO:0000256" key="7">
    <source>
        <dbReference type="ARBA" id="ARBA00022840"/>
    </source>
</evidence>
<feature type="region of interest" description="Disordered" evidence="10">
    <location>
        <begin position="1"/>
        <end position="34"/>
    </location>
</feature>
<evidence type="ECO:0000313" key="14">
    <source>
        <dbReference type="Proteomes" id="UP000504637"/>
    </source>
</evidence>
<dbReference type="InterPro" id="IPR038239">
    <property type="entry name" value="Clp1_N_sf"/>
</dbReference>
<organism evidence="15">
    <name type="scientific">Dissoconium aciculare CBS 342.82</name>
    <dbReference type="NCBI Taxonomy" id="1314786"/>
    <lineage>
        <taxon>Eukaryota</taxon>
        <taxon>Fungi</taxon>
        <taxon>Dikarya</taxon>
        <taxon>Ascomycota</taxon>
        <taxon>Pezizomycotina</taxon>
        <taxon>Dothideomycetes</taxon>
        <taxon>Dothideomycetidae</taxon>
        <taxon>Mycosphaerellales</taxon>
        <taxon>Dissoconiaceae</taxon>
        <taxon>Dissoconium</taxon>
    </lineage>
</organism>
<dbReference type="PANTHER" id="PTHR12755">
    <property type="entry name" value="CLEAVAGE/POLYADENYLATION FACTOR IA SUBUNIT CLP1P"/>
    <property type="match status" value="1"/>
</dbReference>
<feature type="binding site" evidence="9">
    <location>
        <begin position="142"/>
        <end position="147"/>
    </location>
    <ligand>
        <name>ATP</name>
        <dbReference type="ChEBI" id="CHEBI:30616"/>
    </ligand>
</feature>
<keyword evidence="7 9" id="KW-0067">ATP-binding</keyword>
<evidence type="ECO:0000256" key="8">
    <source>
        <dbReference type="ARBA" id="ARBA00023242"/>
    </source>
</evidence>
<dbReference type="Gene3D" id="2.60.120.1030">
    <property type="entry name" value="Clp1, DNA binding domain"/>
    <property type="match status" value="1"/>
</dbReference>
<feature type="region of interest" description="Disordered" evidence="10">
    <location>
        <begin position="371"/>
        <end position="405"/>
    </location>
</feature>
<dbReference type="AlphaFoldDB" id="A0A6J3M0Z2"/>
<feature type="binding site" evidence="9">
    <location>
        <position position="43"/>
    </location>
    <ligand>
        <name>ATP</name>
        <dbReference type="ChEBI" id="CHEBI:30616"/>
    </ligand>
</feature>
<evidence type="ECO:0000313" key="15">
    <source>
        <dbReference type="RefSeq" id="XP_033458584.1"/>
    </source>
</evidence>
<proteinExistence type="inferred from homology"/>
<dbReference type="GO" id="GO:0005524">
    <property type="term" value="F:ATP binding"/>
    <property type="evidence" value="ECO:0007669"/>
    <property type="project" value="UniProtKB-UniRule"/>
</dbReference>
<dbReference type="Proteomes" id="UP000504637">
    <property type="component" value="Unplaced"/>
</dbReference>
<dbReference type="Gene3D" id="2.40.30.330">
    <property type="entry name" value="Pre-mRNA cleavage complex subunit Clp1, C-terminal domain"/>
    <property type="match status" value="1"/>
</dbReference>
<dbReference type="Pfam" id="PF16575">
    <property type="entry name" value="CLP1_P"/>
    <property type="match status" value="1"/>
</dbReference>
<feature type="binding site" evidence="9">
    <location>
        <position position="82"/>
    </location>
    <ligand>
        <name>ATP</name>
        <dbReference type="ChEBI" id="CHEBI:30616"/>
    </ligand>
</feature>
<dbReference type="RefSeq" id="XP_033458584.1">
    <property type="nucleotide sequence ID" value="XM_033605146.1"/>
</dbReference>
<comment type="subunit">
    <text evidence="9">Component of a pre-mRNA cleavage factor complex. Interacts directly with PCF11.</text>
</comment>
<comment type="function">
    <text evidence="9">Required for endonucleolytic cleavage during polyadenylation-dependent pre-mRNA 3'-end formation.</text>
</comment>
<feature type="compositionally biased region" description="Acidic residues" evidence="10">
    <location>
        <begin position="383"/>
        <end position="392"/>
    </location>
</feature>
<evidence type="ECO:0000259" key="11">
    <source>
        <dbReference type="Pfam" id="PF06807"/>
    </source>
</evidence>
<evidence type="ECO:0000259" key="13">
    <source>
        <dbReference type="Pfam" id="PF16575"/>
    </source>
</evidence>
<keyword evidence="5 9" id="KW-0507">mRNA processing</keyword>
<evidence type="ECO:0000256" key="5">
    <source>
        <dbReference type="ARBA" id="ARBA00022664"/>
    </source>
</evidence>
<evidence type="ECO:0000256" key="10">
    <source>
        <dbReference type="SAM" id="MobiDB-lite"/>
    </source>
</evidence>
<dbReference type="InterPro" id="IPR045116">
    <property type="entry name" value="Clp1/Grc3"/>
</dbReference>
<feature type="domain" description="Clp1 P-loop" evidence="13">
    <location>
        <begin position="139"/>
        <end position="343"/>
    </location>
</feature>
<accession>A0A6J3M0Z2</accession>
<name>A0A6J3M0Z2_9PEZI</name>
<dbReference type="HAMAP" id="MF_03035">
    <property type="entry name" value="Clp1"/>
    <property type="match status" value="1"/>
</dbReference>
<dbReference type="InterPro" id="IPR038238">
    <property type="entry name" value="Clp1_C_sf"/>
</dbReference>
<dbReference type="FunFam" id="2.60.120.1030:FF:000001">
    <property type="entry name" value="Protein CLP1 homolog 5"/>
    <property type="match status" value="1"/>
</dbReference>
<dbReference type="GO" id="GO:0005849">
    <property type="term" value="C:mRNA cleavage factor complex"/>
    <property type="evidence" value="ECO:0007669"/>
    <property type="project" value="UniProtKB-UniRule"/>
</dbReference>
<evidence type="ECO:0000256" key="3">
    <source>
        <dbReference type="ARBA" id="ARBA00018706"/>
    </source>
</evidence>
<keyword evidence="14" id="KW-1185">Reference proteome</keyword>
<dbReference type="GO" id="GO:0051731">
    <property type="term" value="F:polynucleotide 5'-hydroxyl-kinase activity"/>
    <property type="evidence" value="ECO:0007669"/>
    <property type="project" value="InterPro"/>
</dbReference>
<sequence length="487" mass="53529">MALPGLTLPGLAQPRTNPSLPINAAAASSSRPARRETLEARSEWRFEVGFNQRYHIKLESGSAELFGVELAPRQTLTFSGYKGAIFTWQGCQLELSGDAESEYAGQETDYAIEWINVHGMLETLRSQEPVQAPRVLVVGPDFVGKTSLTRSLVAWSVRSGCCPIVINVDPREGLLCPPSALTAVAIDSQMDVETGFGIGPVSGPTSSPVRTPLLYQYPFASPYERPEVYKAIITRMALSVMNRLEEDGSVKKSGLFIDTPGTLNDPKSNYDLLYHIVSEFSINMILTIGSERLSSDLTKRFQNAKSGEDAVTVLRISKPGGAIERDNAFMKHLRAQQVRHYFFGSGKEALNPHSHSVPFADLDIFRAQSQSSVSSEESFGPDMGDDDDDYEASDATAPTAKSTNRNGLERITPSLAMTGNLIAIKFCHGQSEEREVRDSAVIGFLYVAEVDEVRKRVRFLAPHPQRWGDKALVWGQGWPEVISDLVL</sequence>
<dbReference type="InterPro" id="IPR027417">
    <property type="entry name" value="P-loop_NTPase"/>
</dbReference>
<evidence type="ECO:0000256" key="9">
    <source>
        <dbReference type="HAMAP-Rule" id="MF_03035"/>
    </source>
</evidence>
<evidence type="ECO:0000259" key="12">
    <source>
        <dbReference type="Pfam" id="PF16573"/>
    </source>
</evidence>
<comment type="subcellular location">
    <subcellularLocation>
        <location evidence="2 9">Nucleus</location>
    </subcellularLocation>
</comment>
<dbReference type="OrthoDB" id="258143at2759"/>
<evidence type="ECO:0000256" key="2">
    <source>
        <dbReference type="ARBA" id="ARBA00004123"/>
    </source>
</evidence>
<dbReference type="Pfam" id="PF06807">
    <property type="entry name" value="Clp1"/>
    <property type="match status" value="1"/>
</dbReference>
<dbReference type="Pfam" id="PF16573">
    <property type="entry name" value="CLP1_N"/>
    <property type="match status" value="1"/>
</dbReference>
<evidence type="ECO:0000256" key="4">
    <source>
        <dbReference type="ARBA" id="ARBA00019824"/>
    </source>
</evidence>
<dbReference type="GO" id="GO:0031124">
    <property type="term" value="P:mRNA 3'-end processing"/>
    <property type="evidence" value="ECO:0007669"/>
    <property type="project" value="UniProtKB-UniRule"/>
</dbReference>
<dbReference type="GO" id="GO:0006388">
    <property type="term" value="P:tRNA splicing, via endonucleolytic cleavage and ligation"/>
    <property type="evidence" value="ECO:0007669"/>
    <property type="project" value="TreeGrafter"/>
</dbReference>
<reference evidence="15" key="3">
    <citation type="submission" date="2025-08" db="UniProtKB">
        <authorList>
            <consortium name="RefSeq"/>
        </authorList>
    </citation>
    <scope>IDENTIFICATION</scope>
    <source>
        <strain evidence="15">CBS 342.82</strain>
    </source>
</reference>
<feature type="domain" description="Clp1 N-terminal" evidence="12">
    <location>
        <begin position="37"/>
        <end position="127"/>
    </location>
</feature>
<keyword evidence="8 9" id="KW-0539">Nucleus</keyword>
<dbReference type="InterPro" id="IPR028606">
    <property type="entry name" value="Clp1"/>
</dbReference>
<dbReference type="InterPro" id="IPR010655">
    <property type="entry name" value="Clp1_C"/>
</dbReference>
<comment type="function">
    <text evidence="1">Polynucleotide 5'-kinase involved in rRNA processing.</text>
</comment>
<reference evidence="15" key="2">
    <citation type="submission" date="2020-04" db="EMBL/GenBank/DDBJ databases">
        <authorList>
            <consortium name="NCBI Genome Project"/>
        </authorList>
    </citation>
    <scope>NUCLEOTIDE SEQUENCE</scope>
    <source>
        <strain evidence="15">CBS 342.82</strain>
    </source>
</reference>
<dbReference type="InterPro" id="IPR032324">
    <property type="entry name" value="Clp1_N"/>
</dbReference>
<evidence type="ECO:0000256" key="1">
    <source>
        <dbReference type="ARBA" id="ARBA00003798"/>
    </source>
</evidence>